<gene>
    <name evidence="1" type="ORF">E2C01_028632</name>
</gene>
<accession>A0A5B7ES84</accession>
<organism evidence="1 2">
    <name type="scientific">Portunus trituberculatus</name>
    <name type="common">Swimming crab</name>
    <name type="synonym">Neptunus trituberculatus</name>
    <dbReference type="NCBI Taxonomy" id="210409"/>
    <lineage>
        <taxon>Eukaryota</taxon>
        <taxon>Metazoa</taxon>
        <taxon>Ecdysozoa</taxon>
        <taxon>Arthropoda</taxon>
        <taxon>Crustacea</taxon>
        <taxon>Multicrustacea</taxon>
        <taxon>Malacostraca</taxon>
        <taxon>Eumalacostraca</taxon>
        <taxon>Eucarida</taxon>
        <taxon>Decapoda</taxon>
        <taxon>Pleocyemata</taxon>
        <taxon>Brachyura</taxon>
        <taxon>Eubrachyura</taxon>
        <taxon>Portunoidea</taxon>
        <taxon>Portunidae</taxon>
        <taxon>Portuninae</taxon>
        <taxon>Portunus</taxon>
    </lineage>
</organism>
<dbReference type="Proteomes" id="UP000324222">
    <property type="component" value="Unassembled WGS sequence"/>
</dbReference>
<evidence type="ECO:0000313" key="1">
    <source>
        <dbReference type="EMBL" id="MPC35214.1"/>
    </source>
</evidence>
<evidence type="ECO:0000313" key="2">
    <source>
        <dbReference type="Proteomes" id="UP000324222"/>
    </source>
</evidence>
<comment type="caution">
    <text evidence="1">The sequence shown here is derived from an EMBL/GenBank/DDBJ whole genome shotgun (WGS) entry which is preliminary data.</text>
</comment>
<dbReference type="EMBL" id="VSRR010003224">
    <property type="protein sequence ID" value="MPC35214.1"/>
    <property type="molecule type" value="Genomic_DNA"/>
</dbReference>
<proteinExistence type="predicted"/>
<keyword evidence="2" id="KW-1185">Reference proteome</keyword>
<sequence>MFGQRHVHYRCLSLGDDKMHRGALLRKKPCCILHSSIKGETEDMTSMQRKQVRSAVPYLPPRNKKWEHCISVCLSV</sequence>
<dbReference type="AlphaFoldDB" id="A0A5B7ES84"/>
<name>A0A5B7ES84_PORTR</name>
<protein>
    <submittedName>
        <fullName evidence="1">Uncharacterized protein</fullName>
    </submittedName>
</protein>
<reference evidence="1 2" key="1">
    <citation type="submission" date="2019-05" db="EMBL/GenBank/DDBJ databases">
        <title>Another draft genome of Portunus trituberculatus and its Hox gene families provides insights of decapod evolution.</title>
        <authorList>
            <person name="Jeong J.-H."/>
            <person name="Song I."/>
            <person name="Kim S."/>
            <person name="Choi T."/>
            <person name="Kim D."/>
            <person name="Ryu S."/>
            <person name="Kim W."/>
        </authorList>
    </citation>
    <scope>NUCLEOTIDE SEQUENCE [LARGE SCALE GENOMIC DNA]</scope>
    <source>
        <tissue evidence="1">Muscle</tissue>
    </source>
</reference>